<evidence type="ECO:0008006" key="3">
    <source>
        <dbReference type="Google" id="ProtNLM"/>
    </source>
</evidence>
<evidence type="ECO:0000313" key="1">
    <source>
        <dbReference type="EMBL" id="GJT34030.1"/>
    </source>
</evidence>
<dbReference type="CDD" id="cd09272">
    <property type="entry name" value="RNase_HI_RT_Ty1"/>
    <property type="match status" value="1"/>
</dbReference>
<organism evidence="1 2">
    <name type="scientific">Tanacetum coccineum</name>
    <dbReference type="NCBI Taxonomy" id="301880"/>
    <lineage>
        <taxon>Eukaryota</taxon>
        <taxon>Viridiplantae</taxon>
        <taxon>Streptophyta</taxon>
        <taxon>Embryophyta</taxon>
        <taxon>Tracheophyta</taxon>
        <taxon>Spermatophyta</taxon>
        <taxon>Magnoliopsida</taxon>
        <taxon>eudicotyledons</taxon>
        <taxon>Gunneridae</taxon>
        <taxon>Pentapetalae</taxon>
        <taxon>asterids</taxon>
        <taxon>campanulids</taxon>
        <taxon>Asterales</taxon>
        <taxon>Asteraceae</taxon>
        <taxon>Asteroideae</taxon>
        <taxon>Anthemideae</taxon>
        <taxon>Anthemidinae</taxon>
        <taxon>Tanacetum</taxon>
    </lineage>
</organism>
<sequence>MSVYEIGEHSANMLESILEYKLNKAVADNGSDGGKPNESPNAITNHKHHSLLLQLRDDNQRYTDAGYLTDADDIKSSGYVFVLNGGDVDWKSTKQSIFATSSTDDEYIVAFDASKEDVWIRKFISGLGVLPTIEEPINTYYNNTGAIANREISCSSLKVQVPISQQKSLSRETINIDVKIEKG</sequence>
<dbReference type="EMBL" id="BQNB010014928">
    <property type="protein sequence ID" value="GJT34030.1"/>
    <property type="molecule type" value="Genomic_DNA"/>
</dbReference>
<gene>
    <name evidence="1" type="ORF">Tco_0924449</name>
</gene>
<dbReference type="PANTHER" id="PTHR11439:SF496">
    <property type="entry name" value="RNA-DIRECTED DNA POLYMERASE"/>
    <property type="match status" value="1"/>
</dbReference>
<accession>A0ABQ5D596</accession>
<keyword evidence="2" id="KW-1185">Reference proteome</keyword>
<reference evidence="1" key="2">
    <citation type="submission" date="2022-01" db="EMBL/GenBank/DDBJ databases">
        <authorList>
            <person name="Yamashiro T."/>
            <person name="Shiraishi A."/>
            <person name="Satake H."/>
            <person name="Nakayama K."/>
        </authorList>
    </citation>
    <scope>NUCLEOTIDE SEQUENCE</scope>
</reference>
<name>A0ABQ5D596_9ASTR</name>
<evidence type="ECO:0000313" key="2">
    <source>
        <dbReference type="Proteomes" id="UP001151760"/>
    </source>
</evidence>
<dbReference type="PANTHER" id="PTHR11439">
    <property type="entry name" value="GAG-POL-RELATED RETROTRANSPOSON"/>
    <property type="match status" value="1"/>
</dbReference>
<reference evidence="1" key="1">
    <citation type="journal article" date="2022" name="Int. J. Mol. Sci.">
        <title>Draft Genome of Tanacetum Coccineum: Genomic Comparison of Closely Related Tanacetum-Family Plants.</title>
        <authorList>
            <person name="Yamashiro T."/>
            <person name="Shiraishi A."/>
            <person name="Nakayama K."/>
            <person name="Satake H."/>
        </authorList>
    </citation>
    <scope>NUCLEOTIDE SEQUENCE</scope>
</reference>
<comment type="caution">
    <text evidence="1">The sequence shown here is derived from an EMBL/GenBank/DDBJ whole genome shotgun (WGS) entry which is preliminary data.</text>
</comment>
<proteinExistence type="predicted"/>
<dbReference type="Proteomes" id="UP001151760">
    <property type="component" value="Unassembled WGS sequence"/>
</dbReference>
<protein>
    <recommendedName>
        <fullName evidence="3">Retrotransposon protein, putative, Ty1-copia subclass</fullName>
    </recommendedName>
</protein>